<organism evidence="4 5">
    <name type="scientific">Croceibacterium xixiisoli</name>
    <dbReference type="NCBI Taxonomy" id="1476466"/>
    <lineage>
        <taxon>Bacteria</taxon>
        <taxon>Pseudomonadati</taxon>
        <taxon>Pseudomonadota</taxon>
        <taxon>Alphaproteobacteria</taxon>
        <taxon>Sphingomonadales</taxon>
        <taxon>Erythrobacteraceae</taxon>
        <taxon>Croceibacterium</taxon>
    </lineage>
</organism>
<reference evidence="4 5" key="1">
    <citation type="submission" date="2019-12" db="EMBL/GenBank/DDBJ databases">
        <title>Genomic-based taxomic classification of the family Erythrobacteraceae.</title>
        <authorList>
            <person name="Xu L."/>
        </authorList>
    </citation>
    <scope>NUCLEOTIDE SEQUENCE [LARGE SCALE GENOMIC DNA]</scope>
    <source>
        <strain evidence="4 5">S36</strain>
    </source>
</reference>
<evidence type="ECO:0000259" key="3">
    <source>
        <dbReference type="Pfam" id="PF00534"/>
    </source>
</evidence>
<dbReference type="SUPFAM" id="SSF53756">
    <property type="entry name" value="UDP-Glycosyltransferase/glycogen phosphorylase"/>
    <property type="match status" value="1"/>
</dbReference>
<feature type="domain" description="Glycosyl transferase family 1" evidence="3">
    <location>
        <begin position="205"/>
        <end position="360"/>
    </location>
</feature>
<dbReference type="InterPro" id="IPR001296">
    <property type="entry name" value="Glyco_trans_1"/>
</dbReference>
<name>A0A6I4TVI3_9SPHN</name>
<feature type="region of interest" description="Disordered" evidence="2">
    <location>
        <begin position="401"/>
        <end position="420"/>
    </location>
</feature>
<dbReference type="EMBL" id="WTYJ01000002">
    <property type="protein sequence ID" value="MXO99201.1"/>
    <property type="molecule type" value="Genomic_DNA"/>
</dbReference>
<dbReference type="Proteomes" id="UP000469430">
    <property type="component" value="Unassembled WGS sequence"/>
</dbReference>
<evidence type="ECO:0000313" key="4">
    <source>
        <dbReference type="EMBL" id="MXO99201.1"/>
    </source>
</evidence>
<evidence type="ECO:0000256" key="1">
    <source>
        <dbReference type="ARBA" id="ARBA00022679"/>
    </source>
</evidence>
<dbReference type="OrthoDB" id="9790710at2"/>
<dbReference type="Gene3D" id="3.40.50.2000">
    <property type="entry name" value="Glycogen Phosphorylase B"/>
    <property type="match status" value="1"/>
</dbReference>
<dbReference type="Pfam" id="PF00534">
    <property type="entry name" value="Glycos_transf_1"/>
    <property type="match status" value="1"/>
</dbReference>
<dbReference type="RefSeq" id="WP_161390946.1">
    <property type="nucleotide sequence ID" value="NZ_WTYJ01000002.1"/>
</dbReference>
<dbReference type="GO" id="GO:0016757">
    <property type="term" value="F:glycosyltransferase activity"/>
    <property type="evidence" value="ECO:0007669"/>
    <property type="project" value="InterPro"/>
</dbReference>
<dbReference type="PANTHER" id="PTHR46401:SF2">
    <property type="entry name" value="GLYCOSYLTRANSFERASE WBBK-RELATED"/>
    <property type="match status" value="1"/>
</dbReference>
<protein>
    <submittedName>
        <fullName evidence="4">Glycosyltransferase</fullName>
    </submittedName>
</protein>
<gene>
    <name evidence="4" type="ORF">GRI97_09385</name>
</gene>
<dbReference type="CDD" id="cd03809">
    <property type="entry name" value="GT4_MtfB-like"/>
    <property type="match status" value="1"/>
</dbReference>
<comment type="caution">
    <text evidence="4">The sequence shown here is derived from an EMBL/GenBank/DDBJ whole genome shotgun (WGS) entry which is preliminary data.</text>
</comment>
<keyword evidence="1 4" id="KW-0808">Transferase</keyword>
<dbReference type="PANTHER" id="PTHR46401">
    <property type="entry name" value="GLYCOSYLTRANSFERASE WBBK-RELATED"/>
    <property type="match status" value="1"/>
</dbReference>
<keyword evidence="5" id="KW-1185">Reference proteome</keyword>
<sequence>MAALQRPYLFDATRLISRSWTRRYSTGIDRVCYAYLDNFRVRAQAAVQVRGLLRILTPAHSDELFDMLRGPDTAFRRKLAAFAPRALTCGASQIDGDGAFYINVSHTDFDLARHTQWVERNRVRPLYLIHDLIPITHAQYCTERATARHRGRVVNALRNAAGIIVNSEATEQELARFSARENLRQPPVLAASLAGADLPKSSAPIAGAPAYFVCAGTIESRKNHILLLQLWLRLIGQLGDRTPQLVIIGQWGANSEPVRAMLQGSAALRRHVTVLNRCSDAELGKWIAGARALLMPTLAEGFGLPLVEAFKLGTPVIASDLPCFRETGQGVPILLDPFDIEAWFGMIRSFDSHPERARQMMSMATYRAPTWEQHFSAVEAWCASLPPLSFAKQDARSRANHLRGRAPLRPETGLSNALVE</sequence>
<evidence type="ECO:0000256" key="2">
    <source>
        <dbReference type="SAM" id="MobiDB-lite"/>
    </source>
</evidence>
<evidence type="ECO:0000313" key="5">
    <source>
        <dbReference type="Proteomes" id="UP000469430"/>
    </source>
</evidence>
<accession>A0A6I4TVI3</accession>
<proteinExistence type="predicted"/>
<dbReference type="AlphaFoldDB" id="A0A6I4TVI3"/>